<comment type="subcellular location">
    <subcellularLocation>
        <location evidence="1">Membrane</location>
        <topology evidence="1">Multi-pass membrane protein</topology>
    </subcellularLocation>
</comment>
<keyword evidence="3" id="KW-0813">Transport</keyword>
<dbReference type="PANTHER" id="PTHR31086">
    <property type="entry name" value="ALUMINUM-ACTIVATED MALATE TRANSPORTER 10"/>
    <property type="match status" value="1"/>
</dbReference>
<evidence type="ECO:0000256" key="5">
    <source>
        <dbReference type="ARBA" id="ARBA00022989"/>
    </source>
</evidence>
<keyword evidence="11" id="KW-1185">Reference proteome</keyword>
<feature type="transmembrane region" description="Helical" evidence="9">
    <location>
        <begin position="76"/>
        <end position="94"/>
    </location>
</feature>
<dbReference type="OrthoDB" id="68611at2759"/>
<feature type="transmembrane region" description="Helical" evidence="9">
    <location>
        <begin position="219"/>
        <end position="240"/>
    </location>
</feature>
<comment type="caution">
    <text evidence="10">The sequence shown here is derived from an EMBL/GenBank/DDBJ whole genome shotgun (WGS) entry which is preliminary data.</text>
</comment>
<dbReference type="GO" id="GO:0015743">
    <property type="term" value="P:malate transport"/>
    <property type="evidence" value="ECO:0007669"/>
    <property type="project" value="InterPro"/>
</dbReference>
<dbReference type="AlphaFoldDB" id="A0A5N6Q0L9"/>
<reference evidence="10 11" key="1">
    <citation type="submission" date="2019-05" db="EMBL/GenBank/DDBJ databases">
        <title>Mikania micrantha, genome provides insights into the molecular mechanism of rapid growth.</title>
        <authorList>
            <person name="Liu B."/>
        </authorList>
    </citation>
    <scope>NUCLEOTIDE SEQUENCE [LARGE SCALE GENOMIC DNA]</scope>
    <source>
        <strain evidence="10">NLD-2019</strain>
        <tissue evidence="10">Leaf</tissue>
    </source>
</reference>
<keyword evidence="8" id="KW-0407">Ion channel</keyword>
<dbReference type="Pfam" id="PF11744">
    <property type="entry name" value="ALMT"/>
    <property type="match status" value="1"/>
</dbReference>
<keyword evidence="4 9" id="KW-0812">Transmembrane</keyword>
<sequence>MDSKQGLLENLESERLISSALGQPDCLHHADDNSVELVSGCGCLGSIWKKFEGLWCVLRGVAIQAYEMGRSDPRKVVFSAKLGLALALISLLIFWKEPFPDISEHYVWAILTVVVVFEFSIGATFSKGFNRALGTLSAGGLALAMAEFAHLCEQAGEPWDEVVIVISIFTIGSLATFAKLYPTWKAYEYGFRVFTLTYCYIMASGYRTNVFIDTAISRFLLIALGAGVSLLVNVCIYPIWAGEDLHNLVVKNFYGVANSLEGCINQYLDCVEYKRIPSKILTYQAHEDRLYSGYRSAVESTSQEEALLGFAIWEPPHGAYKMNNYPWRNFVKVSGALRHCSFMVMALHGCILSEIQAPADRRRVFQDELQRVGTAGAIVLRELGNKVKKMEKLGSRNILDEVLKAAEDLQKKVDQKSYLLVDSNCWEIGKPPIELHDPQDFLTIEDPYRYHAYHSYSETLLDLGKSKTPESESTNLPFEDTNGQHKSLTRQFSYKPERMVIQDEADTYNSASVLSLVTFTSLLIEFVARLGNLVVAFEELSEMASFKAPPIGGEMEEEICGMWTKLWRYIKPRRRNKNMMKLYPRPNPLQMPVQARNQKKSVDTEGNKLRIPNLLWEKWQTRRSGQSDAMIEREAEEQYREEFNTQFSLQRSEVRVDNRFASNELLFDIKALKLREKEGATRLHSFVQSRHQIPKHEDGRTMVEGGSDEAIID</sequence>
<proteinExistence type="inferred from homology"/>
<comment type="similarity">
    <text evidence="2">Belongs to the aromatic acid exporter (TC 2.A.85) family.</text>
</comment>
<feature type="transmembrane region" description="Helical" evidence="9">
    <location>
        <begin position="106"/>
        <end position="125"/>
    </location>
</feature>
<dbReference type="Proteomes" id="UP000326396">
    <property type="component" value="Linkage Group LG1"/>
</dbReference>
<dbReference type="GO" id="GO:0034220">
    <property type="term" value="P:monoatomic ion transmembrane transport"/>
    <property type="evidence" value="ECO:0007669"/>
    <property type="project" value="UniProtKB-KW"/>
</dbReference>
<evidence type="ECO:0000256" key="2">
    <source>
        <dbReference type="ARBA" id="ARBA00007079"/>
    </source>
</evidence>
<accession>A0A5N6Q0L9</accession>
<evidence type="ECO:0000256" key="7">
    <source>
        <dbReference type="ARBA" id="ARBA00023136"/>
    </source>
</evidence>
<organism evidence="10 11">
    <name type="scientific">Mikania micrantha</name>
    <name type="common">bitter vine</name>
    <dbReference type="NCBI Taxonomy" id="192012"/>
    <lineage>
        <taxon>Eukaryota</taxon>
        <taxon>Viridiplantae</taxon>
        <taxon>Streptophyta</taxon>
        <taxon>Embryophyta</taxon>
        <taxon>Tracheophyta</taxon>
        <taxon>Spermatophyta</taxon>
        <taxon>Magnoliopsida</taxon>
        <taxon>eudicotyledons</taxon>
        <taxon>Gunneridae</taxon>
        <taxon>Pentapetalae</taxon>
        <taxon>asterids</taxon>
        <taxon>campanulids</taxon>
        <taxon>Asterales</taxon>
        <taxon>Asteraceae</taxon>
        <taxon>Asteroideae</taxon>
        <taxon>Heliantheae alliance</taxon>
        <taxon>Eupatorieae</taxon>
        <taxon>Mikania</taxon>
    </lineage>
</organism>
<keyword evidence="7 9" id="KW-0472">Membrane</keyword>
<gene>
    <name evidence="10" type="ORF">E3N88_00647</name>
</gene>
<evidence type="ECO:0000256" key="8">
    <source>
        <dbReference type="ARBA" id="ARBA00023303"/>
    </source>
</evidence>
<feature type="transmembrane region" description="Helical" evidence="9">
    <location>
        <begin position="162"/>
        <end position="182"/>
    </location>
</feature>
<dbReference type="GO" id="GO:0016020">
    <property type="term" value="C:membrane"/>
    <property type="evidence" value="ECO:0007669"/>
    <property type="project" value="UniProtKB-SubCell"/>
</dbReference>
<evidence type="ECO:0000256" key="9">
    <source>
        <dbReference type="SAM" id="Phobius"/>
    </source>
</evidence>
<evidence type="ECO:0000256" key="1">
    <source>
        <dbReference type="ARBA" id="ARBA00004141"/>
    </source>
</evidence>
<evidence type="ECO:0000313" key="10">
    <source>
        <dbReference type="EMBL" id="KAD7477511.1"/>
    </source>
</evidence>
<evidence type="ECO:0000256" key="6">
    <source>
        <dbReference type="ARBA" id="ARBA00023065"/>
    </source>
</evidence>
<keyword evidence="6" id="KW-0406">Ion transport</keyword>
<protein>
    <recommendedName>
        <fullName evidence="12">Aluminum-activated malate transporter 9</fullName>
    </recommendedName>
</protein>
<evidence type="ECO:0008006" key="12">
    <source>
        <dbReference type="Google" id="ProtNLM"/>
    </source>
</evidence>
<dbReference type="EMBL" id="SZYD01000001">
    <property type="protein sequence ID" value="KAD7477511.1"/>
    <property type="molecule type" value="Genomic_DNA"/>
</dbReference>
<dbReference type="InterPro" id="IPR020966">
    <property type="entry name" value="ALMT"/>
</dbReference>
<keyword evidence="5 9" id="KW-1133">Transmembrane helix</keyword>
<evidence type="ECO:0000313" key="11">
    <source>
        <dbReference type="Proteomes" id="UP000326396"/>
    </source>
</evidence>
<name>A0A5N6Q0L9_9ASTR</name>
<evidence type="ECO:0000256" key="3">
    <source>
        <dbReference type="ARBA" id="ARBA00022448"/>
    </source>
</evidence>
<evidence type="ECO:0000256" key="4">
    <source>
        <dbReference type="ARBA" id="ARBA00022692"/>
    </source>
</evidence>